<evidence type="ECO:0000313" key="2">
    <source>
        <dbReference type="Proteomes" id="UP000066624"/>
    </source>
</evidence>
<dbReference type="Proteomes" id="UP000066624">
    <property type="component" value="Chromosome"/>
</dbReference>
<organism evidence="1 2">
    <name type="scientific">Wenzhouxiangella marina</name>
    <dbReference type="NCBI Taxonomy" id="1579979"/>
    <lineage>
        <taxon>Bacteria</taxon>
        <taxon>Pseudomonadati</taxon>
        <taxon>Pseudomonadota</taxon>
        <taxon>Gammaproteobacteria</taxon>
        <taxon>Chromatiales</taxon>
        <taxon>Wenzhouxiangellaceae</taxon>
        <taxon>Wenzhouxiangella</taxon>
    </lineage>
</organism>
<dbReference type="Gene3D" id="3.40.50.1240">
    <property type="entry name" value="Phosphoglycerate mutase-like"/>
    <property type="match status" value="1"/>
</dbReference>
<dbReference type="PATRIC" id="fig|1579979.3.peg.726"/>
<dbReference type="EMBL" id="CP012154">
    <property type="protein sequence ID" value="AKS41093.1"/>
    <property type="molecule type" value="Genomic_DNA"/>
</dbReference>
<proteinExistence type="predicted"/>
<dbReference type="InterPro" id="IPR029033">
    <property type="entry name" value="His_PPase_superfam"/>
</dbReference>
<dbReference type="STRING" id="1579979.WM2015_712"/>
<dbReference type="SUPFAM" id="SSF53254">
    <property type="entry name" value="Phosphoglycerate mutase-like"/>
    <property type="match status" value="1"/>
</dbReference>
<protein>
    <submittedName>
        <fullName evidence="1">Phosphoglycerate mutase</fullName>
    </submittedName>
</protein>
<dbReference type="CDD" id="cd07067">
    <property type="entry name" value="HP_PGM_like"/>
    <property type="match status" value="1"/>
</dbReference>
<dbReference type="PANTHER" id="PTHR47623">
    <property type="entry name" value="OS09G0287300 PROTEIN"/>
    <property type="match status" value="1"/>
</dbReference>
<evidence type="ECO:0000313" key="1">
    <source>
        <dbReference type="EMBL" id="AKS41093.1"/>
    </source>
</evidence>
<dbReference type="Pfam" id="PF00300">
    <property type="entry name" value="His_Phos_1"/>
    <property type="match status" value="1"/>
</dbReference>
<sequence>MRLLLLRHAKSAWDTPGLRDHDRPLAPRGERAAPAMGAYFAGTDLRVDRIVSSTAARAWTTARLFQAAFDPRIELASRRDLYHADAMDILAIALEEAAGDDDARILLVGHNPGMHDLARALCGEGEPAAVDRLQTKLPTGALAEFELSLSSMTDRQSDSGRLLRFVRPKDLPSAKSQGL</sequence>
<keyword evidence="2" id="KW-1185">Reference proteome</keyword>
<dbReference type="PANTHER" id="PTHR47623:SF1">
    <property type="entry name" value="OS09G0287300 PROTEIN"/>
    <property type="match status" value="1"/>
</dbReference>
<reference evidence="2" key="1">
    <citation type="submission" date="2015-07" db="EMBL/GenBank/DDBJ databases">
        <authorList>
            <person name="Kim K.M."/>
        </authorList>
    </citation>
    <scope>NUCLEOTIDE SEQUENCE [LARGE SCALE GENOMIC DNA]</scope>
    <source>
        <strain evidence="2">KCTC 42284</strain>
    </source>
</reference>
<name>A0A0K0XTT5_9GAMM</name>
<dbReference type="InterPro" id="IPR013078">
    <property type="entry name" value="His_Pase_superF_clade-1"/>
</dbReference>
<dbReference type="RefSeq" id="WP_049724758.1">
    <property type="nucleotide sequence ID" value="NZ_CP012154.1"/>
</dbReference>
<accession>A0A0K0XTT5</accession>
<dbReference type="OrthoDB" id="9810154at2"/>
<dbReference type="AlphaFoldDB" id="A0A0K0XTT5"/>
<dbReference type="SMART" id="SM00855">
    <property type="entry name" value="PGAM"/>
    <property type="match status" value="1"/>
</dbReference>
<gene>
    <name evidence="1" type="ORF">WM2015_712</name>
</gene>
<dbReference type="KEGG" id="wma:WM2015_712"/>